<organism evidence="3 4">
    <name type="scientific">Alistipes inops</name>
    <dbReference type="NCBI Taxonomy" id="1501391"/>
    <lineage>
        <taxon>Bacteria</taxon>
        <taxon>Pseudomonadati</taxon>
        <taxon>Bacteroidota</taxon>
        <taxon>Bacteroidia</taxon>
        <taxon>Bacteroidales</taxon>
        <taxon>Rikenellaceae</taxon>
        <taxon>Alistipes</taxon>
    </lineage>
</organism>
<feature type="chain" id="PRO_5045871499" description="Tail specific protease domain-containing protein" evidence="1">
    <location>
        <begin position="25"/>
        <end position="522"/>
    </location>
</feature>
<reference evidence="3 4" key="1">
    <citation type="submission" date="2014-09" db="EMBL/GenBank/DDBJ databases">
        <title>Alistipes sp. 627, sp. nov., a novel member of the family Rikenellaceae isolated from human faeces.</title>
        <authorList>
            <person name="Shkoporov A.N."/>
            <person name="Chaplin A.V."/>
            <person name="Motuzova O.V."/>
            <person name="Kafarskaia L.I."/>
            <person name="Khokhlova E.V."/>
            <person name="Efimov B.A."/>
        </authorList>
    </citation>
    <scope>NUCLEOTIDE SEQUENCE [LARGE SCALE GENOMIC DNA]</scope>
    <source>
        <strain evidence="3 4">627</strain>
    </source>
</reference>
<keyword evidence="1" id="KW-0732">Signal</keyword>
<dbReference type="Pfam" id="PF03572">
    <property type="entry name" value="Peptidase_S41"/>
    <property type="match status" value="1"/>
</dbReference>
<evidence type="ECO:0000259" key="2">
    <source>
        <dbReference type="Pfam" id="PF03572"/>
    </source>
</evidence>
<feature type="domain" description="Tail specific protease" evidence="2">
    <location>
        <begin position="277"/>
        <end position="458"/>
    </location>
</feature>
<dbReference type="SUPFAM" id="SSF52096">
    <property type="entry name" value="ClpP/crotonase"/>
    <property type="match status" value="1"/>
</dbReference>
<dbReference type="InterPro" id="IPR005151">
    <property type="entry name" value="Tail-specific_protease"/>
</dbReference>
<name>A0ABR4YIL4_9BACT</name>
<protein>
    <recommendedName>
        <fullName evidence="2">Tail specific protease domain-containing protein</fullName>
    </recommendedName>
</protein>
<dbReference type="EMBL" id="JRGF01000006">
    <property type="protein sequence ID" value="KHE42085.1"/>
    <property type="molecule type" value="Genomic_DNA"/>
</dbReference>
<evidence type="ECO:0000256" key="1">
    <source>
        <dbReference type="SAM" id="SignalP"/>
    </source>
</evidence>
<gene>
    <name evidence="3" type="ORF">LG35_05895</name>
</gene>
<feature type="signal peptide" evidence="1">
    <location>
        <begin position="1"/>
        <end position="24"/>
    </location>
</feature>
<keyword evidence="4" id="KW-1185">Reference proteome</keyword>
<evidence type="ECO:0000313" key="4">
    <source>
        <dbReference type="Proteomes" id="UP000030889"/>
    </source>
</evidence>
<dbReference type="Gene3D" id="3.90.226.10">
    <property type="entry name" value="2-enoyl-CoA Hydratase, Chain A, domain 1"/>
    <property type="match status" value="1"/>
</dbReference>
<accession>A0ABR4YIL4</accession>
<comment type="caution">
    <text evidence="3">The sequence shown here is derived from an EMBL/GenBank/DDBJ whole genome shotgun (WGS) entry which is preliminary data.</text>
</comment>
<sequence length="522" mass="60307">MLKWSILSLCAVLFPLSGFGRETAAGTESEPSPRDSVRQAYMDELDFIIDCIENRYVSGRRGIGDEEWQQGVESVHSGAAIYLRDYPAVWWLWRDYSMLLDDGHFAFPDNGSFSRYELFAESQPIFPLWIQIWVDGSIYNVYDYSGVIPECSEIIAITKFYNGQRAQTFSGKGLGIGCMRLTPGEPAYAFANGNSCHQPNPRDWASFTNFLSDFSMPPWEVVYKVPGAEQPDTVMLDGIRRDELFKLYKKTGNKRRAKEELGFARKPIIYADMGDGVGVLTINSFWGKRWSHMLLFGKDWRYKRLLRQAMRRIDRDGIDRLVIDVSLNTGGMAENVFYTLDYLTDKPVDITYTYLITDECRETAKNNVDRSPYLSEADREYMMHYIDSVPDGTRFRTDTVRRMRYLPQRPKHAYDGEVYVLTSHQTYSAAQMFARYCQVLGIGKVAGQHCGGYNAVTGNAARVELPVSRWMQFQVPFREEVISPDDEPYTYPTVDIPIEHPFEEWLHRENRSLERLLRMIEE</sequence>
<dbReference type="InterPro" id="IPR029045">
    <property type="entry name" value="ClpP/crotonase-like_dom_sf"/>
</dbReference>
<proteinExistence type="predicted"/>
<dbReference type="Proteomes" id="UP000030889">
    <property type="component" value="Unassembled WGS sequence"/>
</dbReference>
<evidence type="ECO:0000313" key="3">
    <source>
        <dbReference type="EMBL" id="KHE42085.1"/>
    </source>
</evidence>